<organism evidence="3 4">
    <name type="scientific">Polarella glacialis</name>
    <name type="common">Dinoflagellate</name>
    <dbReference type="NCBI Taxonomy" id="89957"/>
    <lineage>
        <taxon>Eukaryota</taxon>
        <taxon>Sar</taxon>
        <taxon>Alveolata</taxon>
        <taxon>Dinophyceae</taxon>
        <taxon>Suessiales</taxon>
        <taxon>Suessiaceae</taxon>
        <taxon>Polarella</taxon>
    </lineage>
</organism>
<sequence length="563" mass="61169">MAAPGTGPDEEDQDLEGDHDWHFRYNRRLSCFSQAVSCITFSMDGQYLVSGTGSGDVKVWDTGCWAEAAKLKGCRREEPRALVISPAQRWLVAAYGSVLHIFQCTPPWRLEQALPAIVDPTTKESSEWSCIAFSPMAEVDHPGGHTGQDNHLAAFSASYLCVLDYSGGWGQDTPRRTRSLMQSARPTSLAYTACGWWMICGFEGGQLQIWNAFSLTLEKTLSAHTASVNSLSASPRAAPYESRVVSCGADQALRVWHSSGWLLEQHLHDTRCDRAGVRRCTFSCTGKWLVSVASELSVWRVCITRRNRMVLQLHQRLAAMGGAEGLRAAAFCSNNDAIAVGSRDGVLGLWTKYAGTPPDLIDAGAAASSMSKGTASSGRSEPWGTTGTLPRPMQRITPQGVKPLPKPGQPRGEWFQRTHQRTMSMTPLGARSRMGSLGAAGARLSTPLELSVGSRAGTPTEDVAGERSMARQNTMPEFRWRATGFEMDDVFSSKLASDKLALPSVLDKRGASPEVSAPRPSQHPGVSPVRKNMLHACRGLVQRISLDPKIITDDPEGNGRNVL</sequence>
<accession>A0A813DPE9</accession>
<keyword evidence="4" id="KW-1185">Reference proteome</keyword>
<dbReference type="PANTHER" id="PTHR19879">
    <property type="entry name" value="TRANSCRIPTION INITIATION FACTOR TFIID"/>
    <property type="match status" value="1"/>
</dbReference>
<dbReference type="OrthoDB" id="10064100at2759"/>
<feature type="repeat" description="WD" evidence="1">
    <location>
        <begin position="29"/>
        <end position="61"/>
    </location>
</feature>
<evidence type="ECO:0000256" key="2">
    <source>
        <dbReference type="SAM" id="MobiDB-lite"/>
    </source>
</evidence>
<dbReference type="Pfam" id="PF00400">
    <property type="entry name" value="WD40"/>
    <property type="match status" value="2"/>
</dbReference>
<evidence type="ECO:0000313" key="3">
    <source>
        <dbReference type="EMBL" id="CAE8587322.1"/>
    </source>
</evidence>
<dbReference type="InterPro" id="IPR001680">
    <property type="entry name" value="WD40_rpt"/>
</dbReference>
<name>A0A813DPE9_POLGL</name>
<reference evidence="3" key="1">
    <citation type="submission" date="2021-02" db="EMBL/GenBank/DDBJ databases">
        <authorList>
            <person name="Dougan E. K."/>
            <person name="Rhodes N."/>
            <person name="Thang M."/>
            <person name="Chan C."/>
        </authorList>
    </citation>
    <scope>NUCLEOTIDE SEQUENCE</scope>
</reference>
<dbReference type="SUPFAM" id="SSF50978">
    <property type="entry name" value="WD40 repeat-like"/>
    <property type="match status" value="1"/>
</dbReference>
<dbReference type="SMART" id="SM00320">
    <property type="entry name" value="WD40"/>
    <property type="match status" value="5"/>
</dbReference>
<dbReference type="AlphaFoldDB" id="A0A813DPE9"/>
<feature type="compositionally biased region" description="Polar residues" evidence="2">
    <location>
        <begin position="368"/>
        <end position="388"/>
    </location>
</feature>
<evidence type="ECO:0000313" key="4">
    <source>
        <dbReference type="Proteomes" id="UP000654075"/>
    </source>
</evidence>
<proteinExistence type="predicted"/>
<dbReference type="PANTHER" id="PTHR19879:SF9">
    <property type="entry name" value="TRANSCRIPTION INITIATION FACTOR TFIID SUBUNIT 5"/>
    <property type="match status" value="1"/>
</dbReference>
<dbReference type="PROSITE" id="PS50082">
    <property type="entry name" value="WD_REPEATS_2"/>
    <property type="match status" value="2"/>
</dbReference>
<gene>
    <name evidence="3" type="ORF">PGLA1383_LOCUS6162</name>
</gene>
<dbReference type="PROSITE" id="PS50294">
    <property type="entry name" value="WD_REPEATS_REGION"/>
    <property type="match status" value="1"/>
</dbReference>
<dbReference type="Gene3D" id="2.130.10.10">
    <property type="entry name" value="YVTN repeat-like/Quinoprotein amine dehydrogenase"/>
    <property type="match status" value="2"/>
</dbReference>
<dbReference type="InterPro" id="IPR036322">
    <property type="entry name" value="WD40_repeat_dom_sf"/>
</dbReference>
<feature type="repeat" description="WD" evidence="1">
    <location>
        <begin position="221"/>
        <end position="256"/>
    </location>
</feature>
<feature type="region of interest" description="Disordered" evidence="2">
    <location>
        <begin position="366"/>
        <end position="412"/>
    </location>
</feature>
<keyword evidence="1" id="KW-0853">WD repeat</keyword>
<dbReference type="Proteomes" id="UP000654075">
    <property type="component" value="Unassembled WGS sequence"/>
</dbReference>
<comment type="caution">
    <text evidence="3">The sequence shown here is derived from an EMBL/GenBank/DDBJ whole genome shotgun (WGS) entry which is preliminary data.</text>
</comment>
<dbReference type="InterPro" id="IPR015943">
    <property type="entry name" value="WD40/YVTN_repeat-like_dom_sf"/>
</dbReference>
<evidence type="ECO:0000256" key="1">
    <source>
        <dbReference type="PROSITE-ProRule" id="PRU00221"/>
    </source>
</evidence>
<protein>
    <submittedName>
        <fullName evidence="3">Uncharacterized protein</fullName>
    </submittedName>
</protein>
<feature type="region of interest" description="Disordered" evidence="2">
    <location>
        <begin position="509"/>
        <end position="529"/>
    </location>
</feature>
<dbReference type="EMBL" id="CAJNNV010002515">
    <property type="protein sequence ID" value="CAE8587322.1"/>
    <property type="molecule type" value="Genomic_DNA"/>
</dbReference>